<dbReference type="InterPro" id="IPR000120">
    <property type="entry name" value="Amidase"/>
</dbReference>
<name>A0ABX0TVX6_9SPHN</name>
<comment type="caution">
    <text evidence="2">The sequence shown here is derived from an EMBL/GenBank/DDBJ whole genome shotgun (WGS) entry which is preliminary data.</text>
</comment>
<keyword evidence="2" id="KW-0436">Ligase</keyword>
<reference evidence="2 3" key="1">
    <citation type="submission" date="2020-03" db="EMBL/GenBank/DDBJ databases">
        <title>Genomic Encyclopedia of Type Strains, Phase III (KMG-III): the genomes of soil and plant-associated and newly described type strains.</title>
        <authorList>
            <person name="Whitman W."/>
        </authorList>
    </citation>
    <scope>NUCLEOTIDE SEQUENCE [LARGE SCALE GENOMIC DNA]</scope>
    <source>
        <strain evidence="2 3">CECT 8804</strain>
    </source>
</reference>
<gene>
    <name evidence="2" type="ORF">FHS31_002153</name>
</gene>
<sequence length="412" mass="42435">MTDRAALAEALHFAVGPIHERPGAGKGPLAGQRLIVKDLFHVAGEPTFGGGDSPIEPLAIGTAPAVQRLIDAGAVYIGKAQMVQLAFGGWGTNACVGAPRNPWDADVFRVAGGSSSGSAVAVAAGFADLALGSDTGGSIRIPASLCGIVGLRPSQGRISLDGVMPLAPSLDSAGPMARTVADVAAAFAVLAGEPMVEGPAPVASLSLRILSDDALVADEEVAHAYRAVASRLGHNGATLRSPPLPAAPRDYVAPTGQVMGYEAWAEHGARITAGAATADPGVLRRFQAVSGIDEASYRAAQATRDADRRQFADWFEGADFLLTPATAWTAPPIADVDEGDFTLAYYTRMANYLDLCAIALPCGFDRLGLPIGIQLIGRAGDEGKLIAAAWSIERLLALPPRLPPLHASRCAN</sequence>
<dbReference type="Pfam" id="PF01425">
    <property type="entry name" value="Amidase"/>
    <property type="match status" value="1"/>
</dbReference>
<dbReference type="PANTHER" id="PTHR11895">
    <property type="entry name" value="TRANSAMIDASE"/>
    <property type="match status" value="1"/>
</dbReference>
<evidence type="ECO:0000313" key="2">
    <source>
        <dbReference type="EMBL" id="NIJ08532.1"/>
    </source>
</evidence>
<dbReference type="InterPro" id="IPR023631">
    <property type="entry name" value="Amidase_dom"/>
</dbReference>
<organism evidence="2 3">
    <name type="scientific">Sphingomonas vulcanisoli</name>
    <dbReference type="NCBI Taxonomy" id="1658060"/>
    <lineage>
        <taxon>Bacteria</taxon>
        <taxon>Pseudomonadati</taxon>
        <taxon>Pseudomonadota</taxon>
        <taxon>Alphaproteobacteria</taxon>
        <taxon>Sphingomonadales</taxon>
        <taxon>Sphingomonadaceae</taxon>
        <taxon>Sphingomonas</taxon>
    </lineage>
</organism>
<dbReference type="Proteomes" id="UP000727456">
    <property type="component" value="Unassembled WGS sequence"/>
</dbReference>
<dbReference type="EC" id="6.3.5.6" evidence="2"/>
<dbReference type="GO" id="GO:0050567">
    <property type="term" value="F:glutaminyl-tRNA synthase (glutamine-hydrolyzing) activity"/>
    <property type="evidence" value="ECO:0007669"/>
    <property type="project" value="UniProtKB-EC"/>
</dbReference>
<proteinExistence type="predicted"/>
<protein>
    <submittedName>
        <fullName evidence="2">Aspartyl-tRNA(Asn)/glutamyl-tRNA(Gln) amidotransferase subunit A</fullName>
        <ecNumber evidence="2">6.3.5.6</ecNumber>
        <ecNumber evidence="2">6.3.5.7</ecNumber>
    </submittedName>
</protein>
<dbReference type="PROSITE" id="PS00571">
    <property type="entry name" value="AMIDASES"/>
    <property type="match status" value="1"/>
</dbReference>
<evidence type="ECO:0000259" key="1">
    <source>
        <dbReference type="Pfam" id="PF01425"/>
    </source>
</evidence>
<dbReference type="SUPFAM" id="SSF75304">
    <property type="entry name" value="Amidase signature (AS) enzymes"/>
    <property type="match status" value="1"/>
</dbReference>
<dbReference type="EMBL" id="JAAOZC010000005">
    <property type="protein sequence ID" value="NIJ08532.1"/>
    <property type="molecule type" value="Genomic_DNA"/>
</dbReference>
<evidence type="ECO:0000313" key="3">
    <source>
        <dbReference type="Proteomes" id="UP000727456"/>
    </source>
</evidence>
<dbReference type="PANTHER" id="PTHR11895:SF176">
    <property type="entry name" value="AMIDASE AMID-RELATED"/>
    <property type="match status" value="1"/>
</dbReference>
<dbReference type="RefSeq" id="WP_167073385.1">
    <property type="nucleotide sequence ID" value="NZ_JAAOZC010000005.1"/>
</dbReference>
<dbReference type="InterPro" id="IPR020556">
    <property type="entry name" value="Amidase_CS"/>
</dbReference>
<dbReference type="EC" id="6.3.5.7" evidence="2"/>
<accession>A0ABX0TVX6</accession>
<dbReference type="GO" id="GO:0050566">
    <property type="term" value="F:asparaginyl-tRNA synthase (glutamine-hydrolyzing) activity"/>
    <property type="evidence" value="ECO:0007669"/>
    <property type="project" value="UniProtKB-EC"/>
</dbReference>
<feature type="domain" description="Amidase" evidence="1">
    <location>
        <begin position="21"/>
        <end position="385"/>
    </location>
</feature>
<dbReference type="Gene3D" id="3.90.1300.10">
    <property type="entry name" value="Amidase signature (AS) domain"/>
    <property type="match status" value="1"/>
</dbReference>
<dbReference type="InterPro" id="IPR036928">
    <property type="entry name" value="AS_sf"/>
</dbReference>
<keyword evidence="3" id="KW-1185">Reference proteome</keyword>